<evidence type="ECO:0000259" key="12">
    <source>
        <dbReference type="Pfam" id="PF13880"/>
    </source>
</evidence>
<comment type="caution">
    <text evidence="13">The sequence shown here is derived from an EMBL/GenBank/DDBJ whole genome shotgun (WGS) entry which is preliminary data.</text>
</comment>
<dbReference type="OrthoDB" id="428854at2759"/>
<keyword evidence="8" id="KW-0131">Cell cycle</keyword>
<keyword evidence="6" id="KW-0862">Zinc</keyword>
<keyword evidence="7" id="KW-0539">Nucleus</keyword>
<proteinExistence type="inferred from homology"/>
<dbReference type="PANTHER" id="PTHR45884:SF2">
    <property type="entry name" value="N-ACETYLTRANSFERASE ECO"/>
    <property type="match status" value="1"/>
</dbReference>
<dbReference type="InterPro" id="IPR028009">
    <property type="entry name" value="ESCO_Acetyltransf_dom"/>
</dbReference>
<evidence type="ECO:0000259" key="11">
    <source>
        <dbReference type="Pfam" id="PF13878"/>
    </source>
</evidence>
<evidence type="ECO:0000256" key="9">
    <source>
        <dbReference type="ARBA" id="ARBA00023315"/>
    </source>
</evidence>
<feature type="region of interest" description="Disordered" evidence="10">
    <location>
        <begin position="132"/>
        <end position="158"/>
    </location>
</feature>
<dbReference type="Pfam" id="PF13878">
    <property type="entry name" value="zf-C2H2_3"/>
    <property type="match status" value="1"/>
</dbReference>
<dbReference type="GO" id="GO:0007064">
    <property type="term" value="P:mitotic sister chromatid cohesion"/>
    <property type="evidence" value="ECO:0007669"/>
    <property type="project" value="TreeGrafter"/>
</dbReference>
<dbReference type="Proteomes" id="UP000801428">
    <property type="component" value="Unassembled WGS sequence"/>
</dbReference>
<keyword evidence="14" id="KW-1185">Reference proteome</keyword>
<keyword evidence="5" id="KW-0863">Zinc-finger</keyword>
<feature type="region of interest" description="Disordered" evidence="10">
    <location>
        <begin position="1"/>
        <end position="114"/>
    </location>
</feature>
<evidence type="ECO:0000256" key="10">
    <source>
        <dbReference type="SAM" id="MobiDB-lite"/>
    </source>
</evidence>
<dbReference type="InterPro" id="IPR028005">
    <property type="entry name" value="AcTrfase_ESCO_Znf_dom"/>
</dbReference>
<evidence type="ECO:0000256" key="2">
    <source>
        <dbReference type="ARBA" id="ARBA00005816"/>
    </source>
</evidence>
<dbReference type="GO" id="GO:0061733">
    <property type="term" value="F:protein-lysine-acetyltransferase activity"/>
    <property type="evidence" value="ECO:0007669"/>
    <property type="project" value="TreeGrafter"/>
</dbReference>
<evidence type="ECO:0000256" key="6">
    <source>
        <dbReference type="ARBA" id="ARBA00022833"/>
    </source>
</evidence>
<dbReference type="GO" id="GO:0008270">
    <property type="term" value="F:zinc ion binding"/>
    <property type="evidence" value="ECO:0007669"/>
    <property type="project" value="UniProtKB-KW"/>
</dbReference>
<dbReference type="EMBL" id="SWKU01000007">
    <property type="protein sequence ID" value="KAF3004789.1"/>
    <property type="molecule type" value="Genomic_DNA"/>
</dbReference>
<keyword evidence="9" id="KW-0012">Acyltransferase</keyword>
<name>A0A9P4TGB9_CURKU</name>
<gene>
    <name evidence="13" type="primary">ECO1</name>
    <name evidence="13" type="ORF">E8E13_002722</name>
</gene>
<protein>
    <submittedName>
        <fullName evidence="13">N-acetyltransferase O1 (Establishment of cohesion protein 1)</fullName>
    </submittedName>
</protein>
<comment type="subcellular location">
    <subcellularLocation>
        <location evidence="1">Nucleus</location>
    </subcellularLocation>
</comment>
<feature type="compositionally biased region" description="Polar residues" evidence="10">
    <location>
        <begin position="37"/>
        <end position="79"/>
    </location>
</feature>
<feature type="domain" description="N-acetyltransferase ESCO acetyl-transferase" evidence="12">
    <location>
        <begin position="346"/>
        <end position="414"/>
    </location>
</feature>
<evidence type="ECO:0000313" key="13">
    <source>
        <dbReference type="EMBL" id="KAF3004789.1"/>
    </source>
</evidence>
<organism evidence="13 14">
    <name type="scientific">Curvularia kusanoi</name>
    <name type="common">Cochliobolus kusanoi</name>
    <dbReference type="NCBI Taxonomy" id="90978"/>
    <lineage>
        <taxon>Eukaryota</taxon>
        <taxon>Fungi</taxon>
        <taxon>Dikarya</taxon>
        <taxon>Ascomycota</taxon>
        <taxon>Pezizomycotina</taxon>
        <taxon>Dothideomycetes</taxon>
        <taxon>Pleosporomycetidae</taxon>
        <taxon>Pleosporales</taxon>
        <taxon>Pleosporineae</taxon>
        <taxon>Pleosporaceae</taxon>
        <taxon>Curvularia</taxon>
    </lineage>
</organism>
<feature type="domain" description="N-acetyltransferase ESCO zinc-finger" evidence="11">
    <location>
        <begin position="165"/>
        <end position="201"/>
    </location>
</feature>
<evidence type="ECO:0000256" key="8">
    <source>
        <dbReference type="ARBA" id="ARBA00023306"/>
    </source>
</evidence>
<evidence type="ECO:0000256" key="3">
    <source>
        <dbReference type="ARBA" id="ARBA00022679"/>
    </source>
</evidence>
<keyword evidence="4" id="KW-0479">Metal-binding</keyword>
<dbReference type="PANTHER" id="PTHR45884">
    <property type="entry name" value="N-ACETYLTRANSFERASE ECO"/>
    <property type="match status" value="1"/>
</dbReference>
<evidence type="ECO:0000313" key="14">
    <source>
        <dbReference type="Proteomes" id="UP000801428"/>
    </source>
</evidence>
<evidence type="ECO:0000256" key="5">
    <source>
        <dbReference type="ARBA" id="ARBA00022771"/>
    </source>
</evidence>
<accession>A0A9P4TGB9</accession>
<dbReference type="AlphaFoldDB" id="A0A9P4TGB9"/>
<keyword evidence="3" id="KW-0808">Transferase</keyword>
<sequence length="416" mass="45290">MFPCSKKKPPKTYSSRTAKRALYDEEPPTKRRRVAEPQTQRTTVSPLRDTSTPAPADTSSPTRTVSAPLSSSPQPTFSDTAARSSPPSSPPAPERSSPPALPDPEVTAASGSKAARRPVFSLFWRKLKHSVSLPEPLSERSQSAANTCPAPQPPAHPPAKKRLVQMQLDLAPQHRRACTACGMEYIPSNAADVALHKKFHAENRGGVDCTRAMVERLRAKQVWSGGGEGAFVAGIGRRDALVLRRKAVEVLGVVNSELAAVGIGEEELWGQVGLGEGNAEEKCDRFKVFLYVQGLKCVGACLAERIEEAYPVLAQDEAETKTSEQEQSLVRESHSSSISVGTTASPVFLGISRIWVSNQFRKQGLARTLLDCARSNFMYGLTVEKRQMAFSQPTESGGKLARRYFGCEAGWHVYMD</sequence>
<feature type="compositionally biased region" description="Basic residues" evidence="10">
    <location>
        <begin position="1"/>
        <end position="10"/>
    </location>
</feature>
<evidence type="ECO:0000256" key="4">
    <source>
        <dbReference type="ARBA" id="ARBA00022723"/>
    </source>
</evidence>
<evidence type="ECO:0000256" key="7">
    <source>
        <dbReference type="ARBA" id="ARBA00023242"/>
    </source>
</evidence>
<evidence type="ECO:0000256" key="1">
    <source>
        <dbReference type="ARBA" id="ARBA00004123"/>
    </source>
</evidence>
<comment type="similarity">
    <text evidence="2">Belongs to the acetyltransferase family. ECO subfamily.</text>
</comment>
<dbReference type="Pfam" id="PF13880">
    <property type="entry name" value="Acetyltransf_13"/>
    <property type="match status" value="1"/>
</dbReference>
<dbReference type="GO" id="GO:0000785">
    <property type="term" value="C:chromatin"/>
    <property type="evidence" value="ECO:0007669"/>
    <property type="project" value="TreeGrafter"/>
</dbReference>
<dbReference type="GO" id="GO:0005634">
    <property type="term" value="C:nucleus"/>
    <property type="evidence" value="ECO:0007669"/>
    <property type="project" value="UniProtKB-SubCell"/>
</dbReference>
<reference evidence="13" key="1">
    <citation type="submission" date="2019-04" db="EMBL/GenBank/DDBJ databases">
        <title>Sequencing of skin fungus with MAO and IRED activity.</title>
        <authorList>
            <person name="Marsaioli A.J."/>
            <person name="Bonatto J.M.C."/>
            <person name="Reis Junior O."/>
        </authorList>
    </citation>
    <scope>NUCLEOTIDE SEQUENCE</scope>
    <source>
        <strain evidence="13">30M1</strain>
    </source>
</reference>